<dbReference type="Pfam" id="PF07963">
    <property type="entry name" value="N_methyl"/>
    <property type="match status" value="1"/>
</dbReference>
<keyword evidence="3 6" id="KW-0812">Transmembrane</keyword>
<dbReference type="Proteomes" id="UP000409037">
    <property type="component" value="Unassembled WGS sequence"/>
</dbReference>
<evidence type="ECO:0000256" key="6">
    <source>
        <dbReference type="SAM" id="Phobius"/>
    </source>
</evidence>
<dbReference type="EMBL" id="CABVHU010000030">
    <property type="protein sequence ID" value="VVO44701.1"/>
    <property type="molecule type" value="Genomic_DNA"/>
</dbReference>
<dbReference type="GO" id="GO:0016020">
    <property type="term" value="C:membrane"/>
    <property type="evidence" value="ECO:0007669"/>
    <property type="project" value="UniProtKB-SubCell"/>
</dbReference>
<dbReference type="RefSeq" id="WP_150801445.1">
    <property type="nucleotide sequence ID" value="NZ_CABVHU010000030.1"/>
</dbReference>
<dbReference type="InterPro" id="IPR045584">
    <property type="entry name" value="Pilin-like"/>
</dbReference>
<protein>
    <submittedName>
        <fullName evidence="7">Uncharacterized protein</fullName>
    </submittedName>
</protein>
<dbReference type="PANTHER" id="PTHR30093:SF44">
    <property type="entry name" value="TYPE II SECRETION SYSTEM CORE PROTEIN G"/>
    <property type="match status" value="1"/>
</dbReference>
<reference evidence="7 8" key="1">
    <citation type="submission" date="2019-09" db="EMBL/GenBank/DDBJ databases">
        <authorList>
            <person name="Chandra G."/>
            <person name="Truman W A."/>
        </authorList>
    </citation>
    <scope>NUCLEOTIDE SEQUENCE [LARGE SCALE GENOMIC DNA]</scope>
    <source>
        <strain evidence="7">PS833</strain>
    </source>
</reference>
<evidence type="ECO:0000313" key="8">
    <source>
        <dbReference type="Proteomes" id="UP000409037"/>
    </source>
</evidence>
<evidence type="ECO:0000256" key="5">
    <source>
        <dbReference type="ARBA" id="ARBA00023136"/>
    </source>
</evidence>
<dbReference type="Gene3D" id="3.30.700.10">
    <property type="entry name" value="Glycoprotein, Type 4 Pilin"/>
    <property type="match status" value="1"/>
</dbReference>
<dbReference type="PROSITE" id="PS00409">
    <property type="entry name" value="PROKAR_NTER_METHYL"/>
    <property type="match status" value="1"/>
</dbReference>
<evidence type="ECO:0000256" key="1">
    <source>
        <dbReference type="ARBA" id="ARBA00004167"/>
    </source>
</evidence>
<accession>A0A5E7FY78</accession>
<dbReference type="SUPFAM" id="SSF54523">
    <property type="entry name" value="Pili subunits"/>
    <property type="match status" value="1"/>
</dbReference>
<evidence type="ECO:0000256" key="2">
    <source>
        <dbReference type="ARBA" id="ARBA00022481"/>
    </source>
</evidence>
<keyword evidence="4 6" id="KW-1133">Transmembrane helix</keyword>
<gene>
    <name evidence="7" type="ORF">PS833_06473</name>
</gene>
<evidence type="ECO:0000313" key="7">
    <source>
        <dbReference type="EMBL" id="VVO44701.1"/>
    </source>
</evidence>
<dbReference type="PANTHER" id="PTHR30093">
    <property type="entry name" value="GENERAL SECRETION PATHWAY PROTEIN G"/>
    <property type="match status" value="1"/>
</dbReference>
<dbReference type="AlphaFoldDB" id="A0A5E7FY78"/>
<evidence type="ECO:0000256" key="3">
    <source>
        <dbReference type="ARBA" id="ARBA00022692"/>
    </source>
</evidence>
<keyword evidence="5 6" id="KW-0472">Membrane</keyword>
<proteinExistence type="predicted"/>
<comment type="subcellular location">
    <subcellularLocation>
        <location evidence="1">Membrane</location>
        <topology evidence="1">Single-pass membrane protein</topology>
    </subcellularLocation>
</comment>
<dbReference type="OrthoDB" id="5654254at2"/>
<evidence type="ECO:0000256" key="4">
    <source>
        <dbReference type="ARBA" id="ARBA00022989"/>
    </source>
</evidence>
<organism evidence="7 8">
    <name type="scientific">Pseudomonas fluorescens</name>
    <dbReference type="NCBI Taxonomy" id="294"/>
    <lineage>
        <taxon>Bacteria</taxon>
        <taxon>Pseudomonadati</taxon>
        <taxon>Pseudomonadota</taxon>
        <taxon>Gammaproteobacteria</taxon>
        <taxon>Pseudomonadales</taxon>
        <taxon>Pseudomonadaceae</taxon>
        <taxon>Pseudomonas</taxon>
    </lineage>
</organism>
<keyword evidence="2" id="KW-0488">Methylation</keyword>
<name>A0A5E7FY78_PSEFL</name>
<sequence length="149" mass="14992">MKNQQSGFTLIELIIVIVILGILAAFALPRFADLSGDARRATIEGATGSMRSASAIAHSAFLTAGNNPASITIEGLPVAMENGYPTEEGIVIAAGITEEDYVINHATPAVGSVTVSPNGAAAAATCTVVYAQATSATTPPSITSTPTGC</sequence>
<dbReference type="InterPro" id="IPR012902">
    <property type="entry name" value="N_methyl_site"/>
</dbReference>
<feature type="transmembrane region" description="Helical" evidence="6">
    <location>
        <begin position="7"/>
        <end position="28"/>
    </location>
</feature>
<dbReference type="NCBIfam" id="TIGR02532">
    <property type="entry name" value="IV_pilin_GFxxxE"/>
    <property type="match status" value="1"/>
</dbReference>